<feature type="region of interest" description="Disordered" evidence="6">
    <location>
        <begin position="315"/>
        <end position="334"/>
    </location>
</feature>
<dbReference type="EMBL" id="CP059319">
    <property type="protein sequence ID" value="QTH23402.1"/>
    <property type="molecule type" value="Genomic_DNA"/>
</dbReference>
<dbReference type="RefSeq" id="WP_208633784.1">
    <property type="nucleotide sequence ID" value="NZ_CP059319.1"/>
</dbReference>
<comment type="cofactor">
    <cofactor evidence="1">
        <name>thiamine diphosphate</name>
        <dbReference type="ChEBI" id="CHEBI:58937"/>
    </cofactor>
</comment>
<dbReference type="InterPro" id="IPR050642">
    <property type="entry name" value="PDH_E1_Alpha_Subunit"/>
</dbReference>
<dbReference type="Pfam" id="PF00676">
    <property type="entry name" value="E1_dh"/>
    <property type="match status" value="1"/>
</dbReference>
<feature type="domain" description="Dehydrogenase E1 component" evidence="7">
    <location>
        <begin position="28"/>
        <end position="318"/>
    </location>
</feature>
<evidence type="ECO:0000259" key="7">
    <source>
        <dbReference type="Pfam" id="PF00676"/>
    </source>
</evidence>
<comment type="catalytic activity">
    <reaction evidence="5">
        <text>N(6)-[(R)-lipoyl]-L-lysyl-[protein] + pyruvate + H(+) = N(6)-[(R)-S(8)-acetyldihydrolipoyl]-L-lysyl-[protein] + CO2</text>
        <dbReference type="Rhea" id="RHEA:19189"/>
        <dbReference type="Rhea" id="RHEA-COMP:10474"/>
        <dbReference type="Rhea" id="RHEA-COMP:10478"/>
        <dbReference type="ChEBI" id="CHEBI:15361"/>
        <dbReference type="ChEBI" id="CHEBI:15378"/>
        <dbReference type="ChEBI" id="CHEBI:16526"/>
        <dbReference type="ChEBI" id="CHEBI:83099"/>
        <dbReference type="ChEBI" id="CHEBI:83111"/>
        <dbReference type="EC" id="1.2.4.1"/>
    </reaction>
</comment>
<evidence type="ECO:0000256" key="4">
    <source>
        <dbReference type="ARBA" id="ARBA00025211"/>
    </source>
</evidence>
<dbReference type="CDD" id="cd02000">
    <property type="entry name" value="TPP_E1_PDC_ADC_BCADC"/>
    <property type="match status" value="1"/>
</dbReference>
<sequence>MAEARGAAARGAAHGRNARAPELIELYRRMVTIREAEKSCGALFASGEIPGFIHLSDGQEGVSVGVMASLRADDTIASTHRGHGHALAKGLGLDGFFRELMGKADGACKGRGGSMHVADLSVGMLGANGIVGGGVAIALGSGLAQKLRGGDGLAICFFGDGALAEGIVHESLNIAQLKQIPILFVCENNGWSEFSPTSTQVTFTLEKLAAAYGIPYVGADGSDVETVAELAADVVDRVRRDRGPAVLEFATTRIRGHYEGDAQRYRQDKAPPVDPLLVARARLDERGVPAAEVEAIEADIRAEVQRAVEAARLSPDPTLESAAEEVYAPVEATA</sequence>
<dbReference type="PANTHER" id="PTHR11516:SF60">
    <property type="entry name" value="PYRUVATE DEHYDROGENASE E1 COMPONENT SUBUNIT ALPHA"/>
    <property type="match status" value="1"/>
</dbReference>
<evidence type="ECO:0000256" key="5">
    <source>
        <dbReference type="ARBA" id="ARBA00051231"/>
    </source>
</evidence>
<reference evidence="8" key="2">
    <citation type="submission" date="2021-04" db="EMBL/GenBank/DDBJ databases">
        <title>Isolation and genomic analysis of the ibuprofen-degrading bacterium Sphingomonas strain MPO218.</title>
        <authorList>
            <person name="Aulestia M."/>
            <person name="Flores A."/>
            <person name="Mangas E.L."/>
            <person name="Perez-Pulido A.J."/>
            <person name="Santero E."/>
            <person name="Camacho E.M."/>
        </authorList>
    </citation>
    <scope>NUCLEOTIDE SEQUENCE</scope>
    <source>
        <strain evidence="8">MPO218</strain>
    </source>
</reference>
<comment type="function">
    <text evidence="4">The pyruvate dehydrogenase complex catalyzes the overall conversion of pyruvate to acetyl-CoA and CO(2). It contains multiple copies of three enzymatic components: pyruvate dehydrogenase (E1), dihydrolipoamide acetyltransferase (E2) and lipoamide dehydrogenase (E3).</text>
</comment>
<keyword evidence="3" id="KW-0786">Thiamine pyrophosphate</keyword>
<dbReference type="InterPro" id="IPR029061">
    <property type="entry name" value="THDP-binding"/>
</dbReference>
<evidence type="ECO:0000256" key="3">
    <source>
        <dbReference type="ARBA" id="ARBA00023052"/>
    </source>
</evidence>
<dbReference type="InterPro" id="IPR001017">
    <property type="entry name" value="DH_E1"/>
</dbReference>
<evidence type="ECO:0000256" key="6">
    <source>
        <dbReference type="SAM" id="MobiDB-lite"/>
    </source>
</evidence>
<dbReference type="SUPFAM" id="SSF52518">
    <property type="entry name" value="Thiamin diphosphate-binding fold (THDP-binding)"/>
    <property type="match status" value="1"/>
</dbReference>
<dbReference type="Gene3D" id="3.40.50.970">
    <property type="match status" value="1"/>
</dbReference>
<evidence type="ECO:0000313" key="8">
    <source>
        <dbReference type="EMBL" id="QTH23402.1"/>
    </source>
</evidence>
<gene>
    <name evidence="8" type="ORF">HRJ34_07845</name>
</gene>
<evidence type="ECO:0000313" key="9">
    <source>
        <dbReference type="Proteomes" id="UP000664914"/>
    </source>
</evidence>
<dbReference type="Proteomes" id="UP000664914">
    <property type="component" value="Chromosome"/>
</dbReference>
<proteinExistence type="predicted"/>
<evidence type="ECO:0000256" key="1">
    <source>
        <dbReference type="ARBA" id="ARBA00001964"/>
    </source>
</evidence>
<dbReference type="GO" id="GO:0004739">
    <property type="term" value="F:pyruvate dehydrogenase (acetyl-transferring) activity"/>
    <property type="evidence" value="ECO:0007669"/>
    <property type="project" value="UniProtKB-EC"/>
</dbReference>
<accession>A0A975D5P8</accession>
<organism evidence="8 9">
    <name type="scientific">Rhizorhabdus wittichii</name>
    <dbReference type="NCBI Taxonomy" id="160791"/>
    <lineage>
        <taxon>Bacteria</taxon>
        <taxon>Pseudomonadati</taxon>
        <taxon>Pseudomonadota</taxon>
        <taxon>Alphaproteobacteria</taxon>
        <taxon>Sphingomonadales</taxon>
        <taxon>Sphingomonadaceae</taxon>
        <taxon>Rhizorhabdus</taxon>
    </lineage>
</organism>
<name>A0A975D5P8_9SPHN</name>
<dbReference type="PANTHER" id="PTHR11516">
    <property type="entry name" value="PYRUVATE DEHYDROGENASE E1 COMPONENT, ALPHA SUBUNIT BACTERIAL AND ORGANELLAR"/>
    <property type="match status" value="1"/>
</dbReference>
<reference evidence="8" key="1">
    <citation type="submission" date="2020-07" db="EMBL/GenBank/DDBJ databases">
        <authorList>
            <person name="Camacho E."/>
        </authorList>
    </citation>
    <scope>NUCLEOTIDE SEQUENCE</scope>
    <source>
        <strain evidence="8">MPO218</strain>
    </source>
</reference>
<dbReference type="AlphaFoldDB" id="A0A975D5P8"/>
<protein>
    <submittedName>
        <fullName evidence="8">Thiamine pyrophosphate-dependent dehydrogenase E1 component subunit alpha</fullName>
    </submittedName>
</protein>
<keyword evidence="2" id="KW-0560">Oxidoreductase</keyword>
<dbReference type="GO" id="GO:0006086">
    <property type="term" value="P:pyruvate decarboxylation to acetyl-CoA"/>
    <property type="evidence" value="ECO:0007669"/>
    <property type="project" value="TreeGrafter"/>
</dbReference>
<evidence type="ECO:0000256" key="2">
    <source>
        <dbReference type="ARBA" id="ARBA00023002"/>
    </source>
</evidence>